<evidence type="ECO:0000313" key="1">
    <source>
        <dbReference type="EMBL" id="KAK5625775.1"/>
    </source>
</evidence>
<name>A0AAN7YUY7_9PEZI</name>
<reference evidence="1 2" key="1">
    <citation type="submission" date="2023-10" db="EMBL/GenBank/DDBJ databases">
        <title>Draft genome sequence of Xylaria bambusicola isolate GMP-LS, the root and basal stem rot pathogen of sugarcane in Indonesia.</title>
        <authorList>
            <person name="Selvaraj P."/>
            <person name="Muralishankar V."/>
            <person name="Muruganantham S."/>
            <person name="Sp S."/>
            <person name="Haryani S."/>
            <person name="Lau K.J.X."/>
            <person name="Naqvi N.I."/>
        </authorList>
    </citation>
    <scope>NUCLEOTIDE SEQUENCE [LARGE SCALE GENOMIC DNA]</scope>
    <source>
        <strain evidence="1">GMP-LS</strain>
    </source>
</reference>
<evidence type="ECO:0000313" key="2">
    <source>
        <dbReference type="Proteomes" id="UP001305414"/>
    </source>
</evidence>
<proteinExistence type="predicted"/>
<keyword evidence="2" id="KW-1185">Reference proteome</keyword>
<dbReference type="AlphaFoldDB" id="A0AAN7YUY7"/>
<gene>
    <name evidence="1" type="ORF">RRF57_001490</name>
</gene>
<accession>A0AAN7YUY7</accession>
<organism evidence="1 2">
    <name type="scientific">Xylaria bambusicola</name>
    <dbReference type="NCBI Taxonomy" id="326684"/>
    <lineage>
        <taxon>Eukaryota</taxon>
        <taxon>Fungi</taxon>
        <taxon>Dikarya</taxon>
        <taxon>Ascomycota</taxon>
        <taxon>Pezizomycotina</taxon>
        <taxon>Sordariomycetes</taxon>
        <taxon>Xylariomycetidae</taxon>
        <taxon>Xylariales</taxon>
        <taxon>Xylariaceae</taxon>
        <taxon>Xylaria</taxon>
    </lineage>
</organism>
<comment type="caution">
    <text evidence="1">The sequence shown here is derived from an EMBL/GenBank/DDBJ whole genome shotgun (WGS) entry which is preliminary data.</text>
</comment>
<protein>
    <submittedName>
        <fullName evidence="1">Uncharacterized protein</fullName>
    </submittedName>
</protein>
<dbReference type="Proteomes" id="UP001305414">
    <property type="component" value="Unassembled WGS sequence"/>
</dbReference>
<dbReference type="EMBL" id="JAWHQM010000002">
    <property type="protein sequence ID" value="KAK5625775.1"/>
    <property type="molecule type" value="Genomic_DNA"/>
</dbReference>
<sequence length="76" mass="8695">MPNKPRHNEFHLSIRKIKPDAIPRAVRERFRHLPSIISEARVLARPALRDERFGFRPVERAISDGVDGDTNRSAPG</sequence>